<keyword evidence="5 7" id="KW-0406">Ion transport</keyword>
<keyword evidence="9" id="KW-1185">Reference proteome</keyword>
<feature type="chain" id="PRO_5034490718" description="FXYD domain-containing ion transport regulator" evidence="7">
    <location>
        <begin position="19"/>
        <end position="87"/>
    </location>
</feature>
<evidence type="ECO:0000313" key="9">
    <source>
        <dbReference type="Proteomes" id="UP000694521"/>
    </source>
</evidence>
<keyword evidence="7" id="KW-1133">Transmembrane helix</keyword>
<dbReference type="AlphaFoldDB" id="A0A8B9EB90"/>
<evidence type="ECO:0000256" key="2">
    <source>
        <dbReference type="ARBA" id="ARBA00005948"/>
    </source>
</evidence>
<dbReference type="Proteomes" id="UP000694521">
    <property type="component" value="Unplaced"/>
</dbReference>
<dbReference type="PANTHER" id="PTHR14132">
    <property type="entry name" value="SODIUM/POTASSIUM-TRANSPORTING ATPASE SUBUNIT GAMMA"/>
    <property type="match status" value="1"/>
</dbReference>
<dbReference type="InterPro" id="IPR000272">
    <property type="entry name" value="Ion-transport_regulator_FXYD"/>
</dbReference>
<keyword evidence="4 7" id="KW-0812">Transmembrane</keyword>
<evidence type="ECO:0000313" key="8">
    <source>
        <dbReference type="Ensembl" id="ENSACDP00005019536.1"/>
    </source>
</evidence>
<feature type="transmembrane region" description="Helical" evidence="7">
    <location>
        <begin position="52"/>
        <end position="72"/>
    </location>
</feature>
<reference evidence="8" key="1">
    <citation type="submission" date="2025-08" db="UniProtKB">
        <authorList>
            <consortium name="Ensembl"/>
        </authorList>
    </citation>
    <scope>IDENTIFICATION</scope>
</reference>
<dbReference type="Gene3D" id="1.20.5.780">
    <property type="entry name" value="Single helix bin"/>
    <property type="match status" value="1"/>
</dbReference>
<name>A0A8B9EB90_ANSCY</name>
<accession>A0A8B9EB90</accession>
<keyword evidence="3 7" id="KW-0813">Transport</keyword>
<feature type="signal peptide" evidence="7">
    <location>
        <begin position="1"/>
        <end position="18"/>
    </location>
</feature>
<proteinExistence type="inferred from homology"/>
<evidence type="ECO:0000256" key="3">
    <source>
        <dbReference type="ARBA" id="ARBA00022448"/>
    </source>
</evidence>
<evidence type="ECO:0000256" key="4">
    <source>
        <dbReference type="ARBA" id="ARBA00022692"/>
    </source>
</evidence>
<evidence type="ECO:0000256" key="5">
    <source>
        <dbReference type="ARBA" id="ARBA00023065"/>
    </source>
</evidence>
<reference evidence="8" key="2">
    <citation type="submission" date="2025-09" db="UniProtKB">
        <authorList>
            <consortium name="Ensembl"/>
        </authorList>
    </citation>
    <scope>IDENTIFICATION</scope>
</reference>
<dbReference type="GO" id="GO:0016020">
    <property type="term" value="C:membrane"/>
    <property type="evidence" value="ECO:0007669"/>
    <property type="project" value="UniProtKB-SubCell"/>
</dbReference>
<comment type="subcellular location">
    <subcellularLocation>
        <location evidence="1">Membrane</location>
        <topology evidence="1">Single-pass membrane protein</topology>
    </subcellularLocation>
</comment>
<dbReference type="GO" id="GO:0043269">
    <property type="term" value="P:regulation of monoatomic ion transport"/>
    <property type="evidence" value="ECO:0007669"/>
    <property type="project" value="InterPro"/>
</dbReference>
<dbReference type="GO" id="GO:0017080">
    <property type="term" value="F:sodium channel regulator activity"/>
    <property type="evidence" value="ECO:0007669"/>
    <property type="project" value="TreeGrafter"/>
</dbReference>
<dbReference type="Pfam" id="PF02038">
    <property type="entry name" value="ATP1G1_PLM_MAT8"/>
    <property type="match status" value="1"/>
</dbReference>
<dbReference type="CDD" id="cd20328">
    <property type="entry name" value="FXYD3-like"/>
    <property type="match status" value="1"/>
</dbReference>
<evidence type="ECO:0000256" key="1">
    <source>
        <dbReference type="ARBA" id="ARBA00004167"/>
    </source>
</evidence>
<organism evidence="8 9">
    <name type="scientific">Anser cygnoides</name>
    <name type="common">Swan goose</name>
    <dbReference type="NCBI Taxonomy" id="8845"/>
    <lineage>
        <taxon>Eukaryota</taxon>
        <taxon>Metazoa</taxon>
        <taxon>Chordata</taxon>
        <taxon>Craniata</taxon>
        <taxon>Vertebrata</taxon>
        <taxon>Euteleostomi</taxon>
        <taxon>Archelosauria</taxon>
        <taxon>Archosauria</taxon>
        <taxon>Dinosauria</taxon>
        <taxon>Saurischia</taxon>
        <taxon>Theropoda</taxon>
        <taxon>Coelurosauria</taxon>
        <taxon>Aves</taxon>
        <taxon>Neognathae</taxon>
        <taxon>Galloanserae</taxon>
        <taxon>Anseriformes</taxon>
        <taxon>Anatidae</taxon>
        <taxon>Anserinae</taxon>
        <taxon>Anser</taxon>
    </lineage>
</organism>
<keyword evidence="7" id="KW-0732">Signal</keyword>
<comment type="similarity">
    <text evidence="2 7">Belongs to the FXYD family.</text>
</comment>
<dbReference type="GO" id="GO:0006811">
    <property type="term" value="P:monoatomic ion transport"/>
    <property type="evidence" value="ECO:0007669"/>
    <property type="project" value="UniProtKB-KW"/>
</dbReference>
<protein>
    <recommendedName>
        <fullName evidence="7">FXYD domain-containing ion transport regulator</fullName>
    </recommendedName>
</protein>
<keyword evidence="6 7" id="KW-0472">Membrane</keyword>
<sequence length="87" mass="9301">HYNYCLALLVFCTTSSESTPCTTTSLHLALQLVCASCTTTSESTPYWHQLRVGGLVVAAVLCVTGIVVLLSGKCKCRSKGRWDMGGT</sequence>
<evidence type="ECO:0000256" key="6">
    <source>
        <dbReference type="ARBA" id="ARBA00023136"/>
    </source>
</evidence>
<dbReference type="PANTHER" id="PTHR14132:SF14">
    <property type="entry name" value="FXYD DOMAIN-CONTAINING ION TRANSPORT REGULATOR 5"/>
    <property type="match status" value="1"/>
</dbReference>
<evidence type="ECO:0000256" key="7">
    <source>
        <dbReference type="RuleBase" id="RU364131"/>
    </source>
</evidence>
<dbReference type="Ensembl" id="ENSACDT00005023375.1">
    <property type="protein sequence ID" value="ENSACDP00005019536.1"/>
    <property type="gene ID" value="ENSACDG00005014176.1"/>
</dbReference>